<reference evidence="1" key="2">
    <citation type="journal article" date="2015" name="Fish Shellfish Immunol.">
        <title>Early steps in the European eel (Anguilla anguilla)-Vibrio vulnificus interaction in the gills: Role of the RtxA13 toxin.</title>
        <authorList>
            <person name="Callol A."/>
            <person name="Pajuelo D."/>
            <person name="Ebbesson L."/>
            <person name="Teles M."/>
            <person name="MacKenzie S."/>
            <person name="Amaro C."/>
        </authorList>
    </citation>
    <scope>NUCLEOTIDE SEQUENCE</scope>
</reference>
<reference evidence="1" key="1">
    <citation type="submission" date="2014-11" db="EMBL/GenBank/DDBJ databases">
        <authorList>
            <person name="Amaro Gonzalez C."/>
        </authorList>
    </citation>
    <scope>NUCLEOTIDE SEQUENCE</scope>
</reference>
<organism evidence="1">
    <name type="scientific">Anguilla anguilla</name>
    <name type="common">European freshwater eel</name>
    <name type="synonym">Muraena anguilla</name>
    <dbReference type="NCBI Taxonomy" id="7936"/>
    <lineage>
        <taxon>Eukaryota</taxon>
        <taxon>Metazoa</taxon>
        <taxon>Chordata</taxon>
        <taxon>Craniata</taxon>
        <taxon>Vertebrata</taxon>
        <taxon>Euteleostomi</taxon>
        <taxon>Actinopterygii</taxon>
        <taxon>Neopterygii</taxon>
        <taxon>Teleostei</taxon>
        <taxon>Anguilliformes</taxon>
        <taxon>Anguillidae</taxon>
        <taxon>Anguilla</taxon>
    </lineage>
</organism>
<proteinExistence type="predicted"/>
<dbReference type="EMBL" id="GBXM01060924">
    <property type="protein sequence ID" value="JAH47653.1"/>
    <property type="molecule type" value="Transcribed_RNA"/>
</dbReference>
<name>A0A0E9T4S8_ANGAN</name>
<protein>
    <submittedName>
        <fullName evidence="1">Uncharacterized protein</fullName>
    </submittedName>
</protein>
<dbReference type="AlphaFoldDB" id="A0A0E9T4S8"/>
<evidence type="ECO:0000313" key="1">
    <source>
        <dbReference type="EMBL" id="JAH47653.1"/>
    </source>
</evidence>
<sequence length="34" mass="3866">MLNVGTCPYEQFAGRESLSCSKMLVTLCKWRSLI</sequence>
<accession>A0A0E9T4S8</accession>